<comment type="caution">
    <text evidence="2">The sequence shown here is derived from an EMBL/GenBank/DDBJ whole genome shotgun (WGS) entry which is preliminary data.</text>
</comment>
<feature type="region of interest" description="Disordered" evidence="1">
    <location>
        <begin position="1"/>
        <end position="28"/>
    </location>
</feature>
<proteinExistence type="predicted"/>
<evidence type="ECO:0000313" key="2">
    <source>
        <dbReference type="EMBL" id="MED6181514.1"/>
    </source>
</evidence>
<accession>A0ABU6W842</accession>
<name>A0ABU6W842_9FABA</name>
<feature type="compositionally biased region" description="Basic and acidic residues" evidence="1">
    <location>
        <begin position="1"/>
        <end position="17"/>
    </location>
</feature>
<evidence type="ECO:0000256" key="1">
    <source>
        <dbReference type="SAM" id="MobiDB-lite"/>
    </source>
</evidence>
<dbReference type="EMBL" id="JASCZI010181305">
    <property type="protein sequence ID" value="MED6181514.1"/>
    <property type="molecule type" value="Genomic_DNA"/>
</dbReference>
<reference evidence="2 3" key="1">
    <citation type="journal article" date="2023" name="Plants (Basel)">
        <title>Bridging the Gap: Combining Genomics and Transcriptomics Approaches to Understand Stylosanthes scabra, an Orphan Legume from the Brazilian Caatinga.</title>
        <authorList>
            <person name="Ferreira-Neto J.R.C."/>
            <person name="da Silva M.D."/>
            <person name="Binneck E."/>
            <person name="de Melo N.F."/>
            <person name="da Silva R.H."/>
            <person name="de Melo A.L.T.M."/>
            <person name="Pandolfi V."/>
            <person name="Bustamante F.O."/>
            <person name="Brasileiro-Vidal A.C."/>
            <person name="Benko-Iseppon A.M."/>
        </authorList>
    </citation>
    <scope>NUCLEOTIDE SEQUENCE [LARGE SCALE GENOMIC DNA]</scope>
    <source>
        <tissue evidence="2">Leaves</tissue>
    </source>
</reference>
<gene>
    <name evidence="2" type="ORF">PIB30_019941</name>
</gene>
<evidence type="ECO:0000313" key="3">
    <source>
        <dbReference type="Proteomes" id="UP001341840"/>
    </source>
</evidence>
<dbReference type="Proteomes" id="UP001341840">
    <property type="component" value="Unassembled WGS sequence"/>
</dbReference>
<keyword evidence="3" id="KW-1185">Reference proteome</keyword>
<organism evidence="2 3">
    <name type="scientific">Stylosanthes scabra</name>
    <dbReference type="NCBI Taxonomy" id="79078"/>
    <lineage>
        <taxon>Eukaryota</taxon>
        <taxon>Viridiplantae</taxon>
        <taxon>Streptophyta</taxon>
        <taxon>Embryophyta</taxon>
        <taxon>Tracheophyta</taxon>
        <taxon>Spermatophyta</taxon>
        <taxon>Magnoliopsida</taxon>
        <taxon>eudicotyledons</taxon>
        <taxon>Gunneridae</taxon>
        <taxon>Pentapetalae</taxon>
        <taxon>rosids</taxon>
        <taxon>fabids</taxon>
        <taxon>Fabales</taxon>
        <taxon>Fabaceae</taxon>
        <taxon>Papilionoideae</taxon>
        <taxon>50 kb inversion clade</taxon>
        <taxon>dalbergioids sensu lato</taxon>
        <taxon>Dalbergieae</taxon>
        <taxon>Pterocarpus clade</taxon>
        <taxon>Stylosanthes</taxon>
    </lineage>
</organism>
<sequence>MSRNRDANLQRLDELSLKRNKPPQDGGVNPFPQILGIHNYEDSNLTIDSSKPRVTGINSPAVHAWRESVNNTRVNPDVTRKNSPAVRTLVGRGVEEVVSDLTLFLPSITLKDRQLRNGKWALLKMVKTPLFIDAGMHWCICTEASGAYALVPKSPIGRAAQGCDAYALALWCVRIGSSNGTLGFVAIFSFLSHFSTC</sequence>
<protein>
    <submittedName>
        <fullName evidence="2">Uncharacterized protein</fullName>
    </submittedName>
</protein>